<name>A0ABW4VXF0_9BACI</name>
<dbReference type="RefSeq" id="WP_377555815.1">
    <property type="nucleotide sequence ID" value="NZ_JBHUHQ010000011.1"/>
</dbReference>
<dbReference type="InterPro" id="IPR052163">
    <property type="entry name" value="DGC-Regulatory_Protein"/>
</dbReference>
<dbReference type="InterPro" id="IPR029787">
    <property type="entry name" value="Nucleotide_cyclase"/>
</dbReference>
<dbReference type="SMART" id="SM00267">
    <property type="entry name" value="GGDEF"/>
    <property type="match status" value="1"/>
</dbReference>
<protein>
    <submittedName>
        <fullName evidence="2">Diguanylate cyclase domain-containing protein</fullName>
        <ecNumber evidence="2">2.7.7.65</ecNumber>
    </submittedName>
</protein>
<sequence length="183" mass="21497">MKQTIDWHLIMNQRCNFRYEKLIKLALTDELTGLSNLRNFRMSLQSLIKQSDEKNKQFGILFLDINHFKSINDKYGHIIGDKLLIECAKRLSEVVKSNVFHKSGDEFLMIIDDVDQMNNIIVDIQRQFQRDFLIENKPVFCHISIGSSIYPLHGQSEEELLKYADIVMYQHKKVIKATSDDPY</sequence>
<dbReference type="SUPFAM" id="SSF55073">
    <property type="entry name" value="Nucleotide cyclase"/>
    <property type="match status" value="1"/>
</dbReference>
<evidence type="ECO:0000259" key="1">
    <source>
        <dbReference type="PROSITE" id="PS50887"/>
    </source>
</evidence>
<reference evidence="3" key="1">
    <citation type="journal article" date="2019" name="Int. J. Syst. Evol. Microbiol.">
        <title>The Global Catalogue of Microorganisms (GCM) 10K type strain sequencing project: providing services to taxonomists for standard genome sequencing and annotation.</title>
        <authorList>
            <consortium name="The Broad Institute Genomics Platform"/>
            <consortium name="The Broad Institute Genome Sequencing Center for Infectious Disease"/>
            <person name="Wu L."/>
            <person name="Ma J."/>
        </authorList>
    </citation>
    <scope>NUCLEOTIDE SEQUENCE [LARGE SCALE GENOMIC DNA]</scope>
    <source>
        <strain evidence="3">R28</strain>
    </source>
</reference>
<evidence type="ECO:0000313" key="3">
    <source>
        <dbReference type="Proteomes" id="UP001597383"/>
    </source>
</evidence>
<dbReference type="Gene3D" id="3.30.70.270">
    <property type="match status" value="1"/>
</dbReference>
<organism evidence="2 3">
    <name type="scientific">Ornithinibacillus salinisoli</name>
    <dbReference type="NCBI Taxonomy" id="1848459"/>
    <lineage>
        <taxon>Bacteria</taxon>
        <taxon>Bacillati</taxon>
        <taxon>Bacillota</taxon>
        <taxon>Bacilli</taxon>
        <taxon>Bacillales</taxon>
        <taxon>Bacillaceae</taxon>
        <taxon>Ornithinibacillus</taxon>
    </lineage>
</organism>
<feature type="domain" description="GGDEF" evidence="1">
    <location>
        <begin position="56"/>
        <end position="183"/>
    </location>
</feature>
<dbReference type="InterPro" id="IPR000160">
    <property type="entry name" value="GGDEF_dom"/>
</dbReference>
<dbReference type="InterPro" id="IPR043128">
    <property type="entry name" value="Rev_trsase/Diguanyl_cyclase"/>
</dbReference>
<keyword evidence="2" id="KW-0548">Nucleotidyltransferase</keyword>
<dbReference type="EC" id="2.7.7.65" evidence="2"/>
<dbReference type="PANTHER" id="PTHR46663:SF2">
    <property type="entry name" value="GGDEF DOMAIN-CONTAINING PROTEIN"/>
    <property type="match status" value="1"/>
</dbReference>
<evidence type="ECO:0000313" key="2">
    <source>
        <dbReference type="EMBL" id="MFD2043761.1"/>
    </source>
</evidence>
<gene>
    <name evidence="2" type="ORF">ACFSJF_05720</name>
</gene>
<keyword evidence="3" id="KW-1185">Reference proteome</keyword>
<dbReference type="PANTHER" id="PTHR46663">
    <property type="entry name" value="DIGUANYLATE CYCLASE DGCT-RELATED"/>
    <property type="match status" value="1"/>
</dbReference>
<keyword evidence="2" id="KW-0808">Transferase</keyword>
<dbReference type="GO" id="GO:0052621">
    <property type="term" value="F:diguanylate cyclase activity"/>
    <property type="evidence" value="ECO:0007669"/>
    <property type="project" value="UniProtKB-EC"/>
</dbReference>
<comment type="caution">
    <text evidence="2">The sequence shown here is derived from an EMBL/GenBank/DDBJ whole genome shotgun (WGS) entry which is preliminary data.</text>
</comment>
<proteinExistence type="predicted"/>
<accession>A0ABW4VXF0</accession>
<dbReference type="EMBL" id="JBHUHQ010000011">
    <property type="protein sequence ID" value="MFD2043761.1"/>
    <property type="molecule type" value="Genomic_DNA"/>
</dbReference>
<dbReference type="Proteomes" id="UP001597383">
    <property type="component" value="Unassembled WGS sequence"/>
</dbReference>
<dbReference type="NCBIfam" id="TIGR00254">
    <property type="entry name" value="GGDEF"/>
    <property type="match status" value="1"/>
</dbReference>
<dbReference type="PROSITE" id="PS50887">
    <property type="entry name" value="GGDEF"/>
    <property type="match status" value="1"/>
</dbReference>
<dbReference type="CDD" id="cd01949">
    <property type="entry name" value="GGDEF"/>
    <property type="match status" value="1"/>
</dbReference>
<dbReference type="Pfam" id="PF00990">
    <property type="entry name" value="GGDEF"/>
    <property type="match status" value="1"/>
</dbReference>